<dbReference type="AlphaFoldDB" id="A0A9P6KJM2"/>
<reference evidence="2" key="1">
    <citation type="journal article" date="2020" name="Mol. Plant Microbe Interact.">
        <title>Genome Sequence of the Biocontrol Agent Coniothyrium minitans strain Conio (IMI 134523).</title>
        <authorList>
            <person name="Patel D."/>
            <person name="Shittu T.A."/>
            <person name="Baroncelli R."/>
            <person name="Muthumeenakshi S."/>
            <person name="Osborne T.H."/>
            <person name="Janganan T.K."/>
            <person name="Sreenivasaprasad S."/>
        </authorList>
    </citation>
    <scope>NUCLEOTIDE SEQUENCE</scope>
    <source>
        <strain evidence="2">Conio</strain>
    </source>
</reference>
<dbReference type="EMBL" id="WJXW01000019">
    <property type="protein sequence ID" value="KAF9728544.1"/>
    <property type="molecule type" value="Genomic_DNA"/>
</dbReference>
<keyword evidence="3" id="KW-1185">Reference proteome</keyword>
<evidence type="ECO:0000313" key="2">
    <source>
        <dbReference type="EMBL" id="KAF9728544.1"/>
    </source>
</evidence>
<name>A0A9P6KJM2_9PLEO</name>
<gene>
    <name evidence="2" type="ORF">PMIN01_13372</name>
</gene>
<dbReference type="Proteomes" id="UP000756921">
    <property type="component" value="Unassembled WGS sequence"/>
</dbReference>
<proteinExistence type="predicted"/>
<accession>A0A9P6KJM2</accession>
<organism evidence="2 3">
    <name type="scientific">Paraphaeosphaeria minitans</name>
    <dbReference type="NCBI Taxonomy" id="565426"/>
    <lineage>
        <taxon>Eukaryota</taxon>
        <taxon>Fungi</taxon>
        <taxon>Dikarya</taxon>
        <taxon>Ascomycota</taxon>
        <taxon>Pezizomycotina</taxon>
        <taxon>Dothideomycetes</taxon>
        <taxon>Pleosporomycetidae</taxon>
        <taxon>Pleosporales</taxon>
        <taxon>Massarineae</taxon>
        <taxon>Didymosphaeriaceae</taxon>
        <taxon>Paraphaeosphaeria</taxon>
    </lineage>
</organism>
<comment type="caution">
    <text evidence="2">The sequence shown here is derived from an EMBL/GenBank/DDBJ whole genome shotgun (WGS) entry which is preliminary data.</text>
</comment>
<sequence length="47" mass="5307">MTNGFSPIFEEPASRASNGTRSKSTGLIRLAYVMIREFTSGRMPERR</sequence>
<protein>
    <submittedName>
        <fullName evidence="2">Uncharacterized protein</fullName>
    </submittedName>
</protein>
<feature type="region of interest" description="Disordered" evidence="1">
    <location>
        <begin position="1"/>
        <end position="21"/>
    </location>
</feature>
<evidence type="ECO:0000313" key="3">
    <source>
        <dbReference type="Proteomes" id="UP000756921"/>
    </source>
</evidence>
<evidence type="ECO:0000256" key="1">
    <source>
        <dbReference type="SAM" id="MobiDB-lite"/>
    </source>
</evidence>